<proteinExistence type="predicted"/>
<reference evidence="1 2" key="1">
    <citation type="submission" date="2018-08" db="EMBL/GenBank/DDBJ databases">
        <authorList>
            <person name="Laetsch R D."/>
            <person name="Stevens L."/>
            <person name="Kumar S."/>
            <person name="Blaxter L. M."/>
        </authorList>
    </citation>
    <scope>NUCLEOTIDE SEQUENCE [LARGE SCALE GENOMIC DNA]</scope>
</reference>
<dbReference type="Gene3D" id="1.10.418.10">
    <property type="entry name" value="Calponin-like domain"/>
    <property type="match status" value="1"/>
</dbReference>
<organism evidence="1 2">
    <name type="scientific">Litomosoides sigmodontis</name>
    <name type="common">Filarial nematode worm</name>
    <dbReference type="NCBI Taxonomy" id="42156"/>
    <lineage>
        <taxon>Eukaryota</taxon>
        <taxon>Metazoa</taxon>
        <taxon>Ecdysozoa</taxon>
        <taxon>Nematoda</taxon>
        <taxon>Chromadorea</taxon>
        <taxon>Rhabditida</taxon>
        <taxon>Spirurina</taxon>
        <taxon>Spiruromorpha</taxon>
        <taxon>Filarioidea</taxon>
        <taxon>Onchocercidae</taxon>
        <taxon>Litomosoides</taxon>
    </lineage>
</organism>
<sequence>MLQLRDSNNEEEQFWKKPLGAWIKDCVIGTDALLPEAAWRTEACRGRVLRFAELCDGFVFSLLFLLVESDTLNLIVMRDGGENSPSDIVTNLKRLSVLLENIRNFYRRWPTSRRLSNRLVEVAVRKKGEM</sequence>
<dbReference type="EMBL" id="UYRX01000473">
    <property type="protein sequence ID" value="VDK82709.1"/>
    <property type="molecule type" value="Genomic_DNA"/>
</dbReference>
<protein>
    <submittedName>
        <fullName evidence="1">Uncharacterized protein</fullName>
    </submittedName>
</protein>
<keyword evidence="2" id="KW-1185">Reference proteome</keyword>
<accession>A0A3P6TH67</accession>
<evidence type="ECO:0000313" key="1">
    <source>
        <dbReference type="EMBL" id="VDK82709.1"/>
    </source>
</evidence>
<dbReference type="OrthoDB" id="10254988at2759"/>
<dbReference type="AlphaFoldDB" id="A0A3P6TH67"/>
<dbReference type="OMA" id="EPLGAWI"/>
<name>A0A3P6TH67_LITSI</name>
<dbReference type="Proteomes" id="UP000277928">
    <property type="component" value="Unassembled WGS sequence"/>
</dbReference>
<dbReference type="SUPFAM" id="SSF116907">
    <property type="entry name" value="Hook domain"/>
    <property type="match status" value="1"/>
</dbReference>
<evidence type="ECO:0000313" key="2">
    <source>
        <dbReference type="Proteomes" id="UP000277928"/>
    </source>
</evidence>
<gene>
    <name evidence="1" type="ORF">NLS_LOCUS5878</name>
</gene>
<dbReference type="InterPro" id="IPR036872">
    <property type="entry name" value="CH_dom_sf"/>
</dbReference>